<gene>
    <name evidence="1" type="ORF">F9802_09320</name>
</gene>
<dbReference type="EMBL" id="WEIO01000004">
    <property type="protein sequence ID" value="KAB7707196.1"/>
    <property type="molecule type" value="Genomic_DNA"/>
</dbReference>
<dbReference type="AlphaFoldDB" id="A0A6I1FKE6"/>
<accession>A0A6I1FKE6</accession>
<dbReference type="Proteomes" id="UP000429595">
    <property type="component" value="Unassembled WGS sequence"/>
</dbReference>
<evidence type="ECO:0000313" key="2">
    <source>
        <dbReference type="Proteomes" id="UP000429595"/>
    </source>
</evidence>
<organism evidence="1 2">
    <name type="scientific">Bacillus aerolatus</name>
    <dbReference type="NCBI Taxonomy" id="2653354"/>
    <lineage>
        <taxon>Bacteria</taxon>
        <taxon>Bacillati</taxon>
        <taxon>Bacillota</taxon>
        <taxon>Bacilli</taxon>
        <taxon>Bacillales</taxon>
        <taxon>Bacillaceae</taxon>
        <taxon>Bacillus</taxon>
    </lineage>
</organism>
<dbReference type="RefSeq" id="WP_152151212.1">
    <property type="nucleotide sequence ID" value="NZ_WEIO01000004.1"/>
</dbReference>
<comment type="caution">
    <text evidence="1">The sequence shown here is derived from an EMBL/GenBank/DDBJ whole genome shotgun (WGS) entry which is preliminary data.</text>
</comment>
<keyword evidence="2" id="KW-1185">Reference proteome</keyword>
<sequence>MLIQAGMTQNQQQLLLMMQNAYPEVQKQATELTNIIELLKEKIRFIAELKQRKSLSGAHGFF</sequence>
<name>A0A6I1FKE6_9BACI</name>
<proteinExistence type="predicted"/>
<protein>
    <submittedName>
        <fullName evidence="1">Uncharacterized protein</fullName>
    </submittedName>
</protein>
<evidence type="ECO:0000313" key="1">
    <source>
        <dbReference type="EMBL" id="KAB7707196.1"/>
    </source>
</evidence>
<reference evidence="1 2" key="1">
    <citation type="submission" date="2019-10" db="EMBL/GenBank/DDBJ databases">
        <title>Bacillus aerolatum sp. nov., isolated from bioaerosol of sport playgrounds.</title>
        <authorList>
            <person name="Chen P."/>
            <person name="Zhang G."/>
        </authorList>
    </citation>
    <scope>NUCLEOTIDE SEQUENCE [LARGE SCALE GENOMIC DNA]</scope>
    <source>
        <strain evidence="1 2">CX253</strain>
    </source>
</reference>